<comment type="caution">
    <text evidence="3">The sequence shown here is derived from an EMBL/GenBank/DDBJ whole genome shotgun (WGS) entry which is preliminary data.</text>
</comment>
<keyword evidence="1" id="KW-1133">Transmembrane helix</keyword>
<protein>
    <recommendedName>
        <fullName evidence="2">DUF58 domain-containing protein</fullName>
    </recommendedName>
</protein>
<keyword evidence="1" id="KW-0812">Transmembrane</keyword>
<evidence type="ECO:0000259" key="2">
    <source>
        <dbReference type="Pfam" id="PF01882"/>
    </source>
</evidence>
<dbReference type="InterPro" id="IPR036465">
    <property type="entry name" value="vWFA_dom_sf"/>
</dbReference>
<dbReference type="SUPFAM" id="SSF53300">
    <property type="entry name" value="vWA-like"/>
    <property type="match status" value="1"/>
</dbReference>
<feature type="transmembrane region" description="Helical" evidence="1">
    <location>
        <begin position="31"/>
        <end position="49"/>
    </location>
</feature>
<evidence type="ECO:0000313" key="4">
    <source>
        <dbReference type="Proteomes" id="UP000050277"/>
    </source>
</evidence>
<evidence type="ECO:0000256" key="1">
    <source>
        <dbReference type="SAM" id="Phobius"/>
    </source>
</evidence>
<dbReference type="OrthoDB" id="9778037at2"/>
<dbReference type="Proteomes" id="UP000050277">
    <property type="component" value="Unassembled WGS sequence"/>
</dbReference>
<evidence type="ECO:0000313" key="3">
    <source>
        <dbReference type="EMBL" id="KPL81396.1"/>
    </source>
</evidence>
<organism evidence="3 4">
    <name type="scientific">Herpetosiphon geysericola</name>
    <dbReference type="NCBI Taxonomy" id="70996"/>
    <lineage>
        <taxon>Bacteria</taxon>
        <taxon>Bacillati</taxon>
        <taxon>Chloroflexota</taxon>
        <taxon>Chloroflexia</taxon>
        <taxon>Herpetosiphonales</taxon>
        <taxon>Herpetosiphonaceae</taxon>
        <taxon>Herpetosiphon</taxon>
    </lineage>
</organism>
<dbReference type="STRING" id="70996.SE18_22390"/>
<name>A0A0P6XXW5_9CHLR</name>
<dbReference type="PANTHER" id="PTHR33608:SF3">
    <property type="entry name" value="SLR2013 PROTEIN"/>
    <property type="match status" value="1"/>
</dbReference>
<dbReference type="InterPro" id="IPR002881">
    <property type="entry name" value="DUF58"/>
</dbReference>
<dbReference type="RefSeq" id="WP_054536687.1">
    <property type="nucleotide sequence ID" value="NZ_LGKP01000035.1"/>
</dbReference>
<dbReference type="EMBL" id="LGKP01000035">
    <property type="protein sequence ID" value="KPL81396.1"/>
    <property type="molecule type" value="Genomic_DNA"/>
</dbReference>
<sequence>MIPSRRLLGILLAGLVPVVIGAENPDFRWTIWVYVLLLIGFVAVDWFITPKPALLEVARINEPKLSIGEQNLITLAVHNQSQRTLDLQIRDEFPVEFPSDALILKTKVEPESVQEVSYHVRPLRRGDYRFGNINLRYTSTLGTFLRQSKIAFDELVKVYPNVLDVRKYDMLARKGMLFELGLRTARVFGSGTEFERLREYTPDDEFRSINWKASARRNKLIAAEYETERSQYVVSVIDTGRLMRPTINDIAKLDYAINAALMLGYVAMLKGDHIGMLSFADHVGRFLQPRRGKAQFYQMLEMLYNLPSQPVEADYGRAISYLGLKNKRRSLVVIFTDLSTMDTAKPLIQHMARLAKTHLALCVVMSDPNLVGYAGKSTQSSTDVYERAVAEMVLDERRVVLDTLNQAGVHTIDVPANKLTVSVINKYLEFKGRGLI</sequence>
<dbReference type="PANTHER" id="PTHR33608">
    <property type="entry name" value="BLL2464 PROTEIN"/>
    <property type="match status" value="1"/>
</dbReference>
<keyword evidence="1" id="KW-0472">Membrane</keyword>
<proteinExistence type="predicted"/>
<accession>A0A0P6XXW5</accession>
<reference evidence="3 4" key="1">
    <citation type="submission" date="2015-07" db="EMBL/GenBank/DDBJ databases">
        <title>Whole genome sequence of Herpetosiphon geysericola DSM 7119.</title>
        <authorList>
            <person name="Hemp J."/>
            <person name="Ward L.M."/>
            <person name="Pace L.A."/>
            <person name="Fischer W.W."/>
        </authorList>
    </citation>
    <scope>NUCLEOTIDE SEQUENCE [LARGE SCALE GENOMIC DNA]</scope>
    <source>
        <strain evidence="3 4">DSM 7119</strain>
    </source>
</reference>
<gene>
    <name evidence="3" type="ORF">SE18_22390</name>
</gene>
<feature type="domain" description="DUF58" evidence="2">
    <location>
        <begin position="197"/>
        <end position="368"/>
    </location>
</feature>
<dbReference type="Pfam" id="PF01882">
    <property type="entry name" value="DUF58"/>
    <property type="match status" value="1"/>
</dbReference>
<dbReference type="AlphaFoldDB" id="A0A0P6XXW5"/>
<keyword evidence="4" id="KW-1185">Reference proteome</keyword>